<name>A0A7S3DKY3_9EUKA</name>
<protein>
    <recommendedName>
        <fullName evidence="3">Thioredoxin domain-containing protein</fullName>
    </recommendedName>
</protein>
<dbReference type="Pfam" id="PF13432">
    <property type="entry name" value="TPR_16"/>
    <property type="match status" value="1"/>
</dbReference>
<dbReference type="CDD" id="cd02947">
    <property type="entry name" value="TRX_family"/>
    <property type="match status" value="1"/>
</dbReference>
<evidence type="ECO:0000256" key="2">
    <source>
        <dbReference type="PROSITE-ProRule" id="PRU00339"/>
    </source>
</evidence>
<organism evidence="4">
    <name type="scientific">Palpitomonas bilix</name>
    <dbReference type="NCBI Taxonomy" id="652834"/>
    <lineage>
        <taxon>Eukaryota</taxon>
        <taxon>Eukaryota incertae sedis</taxon>
    </lineage>
</organism>
<evidence type="ECO:0000313" key="4">
    <source>
        <dbReference type="EMBL" id="CAE0261252.1"/>
    </source>
</evidence>
<feature type="repeat" description="TPR" evidence="2">
    <location>
        <begin position="230"/>
        <end position="263"/>
    </location>
</feature>
<dbReference type="InterPro" id="IPR019734">
    <property type="entry name" value="TPR_rpt"/>
</dbReference>
<dbReference type="PANTHER" id="PTHR46050">
    <property type="entry name" value="TPR REPEAT-CONTAINING THIOREDOXIN"/>
    <property type="match status" value="1"/>
</dbReference>
<dbReference type="Pfam" id="PF00085">
    <property type="entry name" value="Thioredoxin"/>
    <property type="match status" value="1"/>
</dbReference>
<reference evidence="4" key="1">
    <citation type="submission" date="2021-01" db="EMBL/GenBank/DDBJ databases">
        <authorList>
            <person name="Corre E."/>
            <person name="Pelletier E."/>
            <person name="Niang G."/>
            <person name="Scheremetjew M."/>
            <person name="Finn R."/>
            <person name="Kale V."/>
            <person name="Holt S."/>
            <person name="Cochrane G."/>
            <person name="Meng A."/>
            <person name="Brown T."/>
            <person name="Cohen L."/>
        </authorList>
    </citation>
    <scope>NUCLEOTIDE SEQUENCE</scope>
    <source>
        <strain evidence="4">NIES-2562</strain>
    </source>
</reference>
<keyword evidence="2" id="KW-0802">TPR repeat</keyword>
<evidence type="ECO:0000259" key="3">
    <source>
        <dbReference type="PROSITE" id="PS51352"/>
    </source>
</evidence>
<dbReference type="PANTHER" id="PTHR46050:SF29">
    <property type="entry name" value="TPR REPEAT-CONTAINING THIOREDOXIN TTL4"/>
    <property type="match status" value="1"/>
</dbReference>
<dbReference type="SUPFAM" id="SSF52833">
    <property type="entry name" value="Thioredoxin-like"/>
    <property type="match status" value="1"/>
</dbReference>
<dbReference type="InterPro" id="IPR044534">
    <property type="entry name" value="TTL1-4"/>
</dbReference>
<dbReference type="PROSITE" id="PS51352">
    <property type="entry name" value="THIOREDOXIN_2"/>
    <property type="match status" value="1"/>
</dbReference>
<dbReference type="PRINTS" id="PR00421">
    <property type="entry name" value="THIOREDOXIN"/>
</dbReference>
<feature type="domain" description="Thioredoxin" evidence="3">
    <location>
        <begin position="347"/>
        <end position="469"/>
    </location>
</feature>
<evidence type="ECO:0000256" key="1">
    <source>
        <dbReference type="ARBA" id="ARBA00023157"/>
    </source>
</evidence>
<dbReference type="InterPro" id="IPR011990">
    <property type="entry name" value="TPR-like_helical_dom_sf"/>
</dbReference>
<dbReference type="SUPFAM" id="SSF48452">
    <property type="entry name" value="TPR-like"/>
    <property type="match status" value="2"/>
</dbReference>
<keyword evidence="1" id="KW-1015">Disulfide bond</keyword>
<dbReference type="SMART" id="SM00028">
    <property type="entry name" value="TPR"/>
    <property type="match status" value="5"/>
</dbReference>
<proteinExistence type="predicted"/>
<dbReference type="Gene3D" id="1.25.40.10">
    <property type="entry name" value="Tetratricopeptide repeat domain"/>
    <property type="match status" value="1"/>
</dbReference>
<dbReference type="EMBL" id="HBIB01036270">
    <property type="protein sequence ID" value="CAE0261252.1"/>
    <property type="molecule type" value="Transcribed_RNA"/>
</dbReference>
<dbReference type="PROSITE" id="PS50005">
    <property type="entry name" value="TPR"/>
    <property type="match status" value="1"/>
</dbReference>
<dbReference type="AlphaFoldDB" id="A0A7S3DKY3"/>
<dbReference type="Gene3D" id="3.40.30.10">
    <property type="entry name" value="Glutaredoxin"/>
    <property type="match status" value="1"/>
</dbReference>
<dbReference type="InterPro" id="IPR013766">
    <property type="entry name" value="Thioredoxin_domain"/>
</dbReference>
<accession>A0A7S3DKY3</accession>
<gene>
    <name evidence="4" type="ORF">PBIL07802_LOCUS23542</name>
</gene>
<dbReference type="InterPro" id="IPR036249">
    <property type="entry name" value="Thioredoxin-like_sf"/>
</dbReference>
<sequence>MSQKLREEGNAFFKTRRYKEAIAKFGEAATKAETDEDKRLALNNRAAALIMARQPKRALADAQQATDLGLMKAGLRVARALAHLGNFRDAKFILEGLSGEAAFAEEAQKERAAIDEVISGIEKVEDRVSHSDFSQALSMLDKLSGTSMFADKVVAMRTNVLVALGKQDEALDFAKEAAAETETPEARFAHATALMATGAFDQAVPILSALCESNSDNEVYSVELQQARNAGALKSEGNDAFKSRNFDKALDKYNQILGLFPDHPVILSNKAAALAQRGSQSDLEDAVMICTRVLDKSAGQFKARARRANCLLRLNRAAEAVNDFKKLSAEYPSNASFSEGLAEAQKALMKERGIDTSMVTTPGVTHIGSTSEFKSILNSAHDKTLIAVDFSASWCGPCRMIGPVFEAMSTKHPTVRFLKVDVDECDELAGEYRVQGVPAFKFFKGGRQVDEFSGASEQMLRQKIESLEFKLPA</sequence>
<dbReference type="GO" id="GO:0006950">
    <property type="term" value="P:response to stress"/>
    <property type="evidence" value="ECO:0007669"/>
    <property type="project" value="UniProtKB-ARBA"/>
</dbReference>
<dbReference type="FunFam" id="3.40.30.10:FF:000245">
    <property type="entry name" value="Thioredoxin"/>
    <property type="match status" value="1"/>
</dbReference>